<reference evidence="1 2" key="2">
    <citation type="submission" date="2018-11" db="EMBL/GenBank/DDBJ databases">
        <authorList>
            <consortium name="Pathogen Informatics"/>
        </authorList>
    </citation>
    <scope>NUCLEOTIDE SEQUENCE [LARGE SCALE GENOMIC DNA]</scope>
    <source>
        <strain evidence="1 2">MHpl1</strain>
    </source>
</reference>
<evidence type="ECO:0000313" key="2">
    <source>
        <dbReference type="Proteomes" id="UP000268014"/>
    </source>
</evidence>
<dbReference type="Proteomes" id="UP000268014">
    <property type="component" value="Unassembled WGS sequence"/>
</dbReference>
<accession>A0A0N4W557</accession>
<protein>
    <submittedName>
        <fullName evidence="1 3">Uncharacterized protein</fullName>
    </submittedName>
</protein>
<reference evidence="3" key="1">
    <citation type="submission" date="2017-02" db="UniProtKB">
        <authorList>
            <consortium name="WormBaseParasite"/>
        </authorList>
    </citation>
    <scope>IDENTIFICATION</scope>
</reference>
<proteinExistence type="predicted"/>
<gene>
    <name evidence="1" type="ORF">HPLM_LOCUS5063</name>
</gene>
<dbReference type="EMBL" id="UZAF01016285">
    <property type="protein sequence ID" value="VDO24792.1"/>
    <property type="molecule type" value="Genomic_DNA"/>
</dbReference>
<sequence>MFDQNAVNSKSKIVFLVVKKEGCLFIDGNNAPHAILMLSREIAECVTAQGNQTKRKNKA</sequence>
<organism evidence="3">
    <name type="scientific">Haemonchus placei</name>
    <name type="common">Barber's pole worm</name>
    <dbReference type="NCBI Taxonomy" id="6290"/>
    <lineage>
        <taxon>Eukaryota</taxon>
        <taxon>Metazoa</taxon>
        <taxon>Ecdysozoa</taxon>
        <taxon>Nematoda</taxon>
        <taxon>Chromadorea</taxon>
        <taxon>Rhabditida</taxon>
        <taxon>Rhabditina</taxon>
        <taxon>Rhabditomorpha</taxon>
        <taxon>Strongyloidea</taxon>
        <taxon>Trichostrongylidae</taxon>
        <taxon>Haemonchus</taxon>
    </lineage>
</organism>
<dbReference type="AlphaFoldDB" id="A0A0N4W557"/>
<dbReference type="WBParaSite" id="HPLM_0000507101-mRNA-1">
    <property type="protein sequence ID" value="HPLM_0000507101-mRNA-1"/>
    <property type="gene ID" value="HPLM_0000507101"/>
</dbReference>
<evidence type="ECO:0000313" key="1">
    <source>
        <dbReference type="EMBL" id="VDO24792.1"/>
    </source>
</evidence>
<keyword evidence="2" id="KW-1185">Reference proteome</keyword>
<evidence type="ECO:0000313" key="3">
    <source>
        <dbReference type="WBParaSite" id="HPLM_0000507101-mRNA-1"/>
    </source>
</evidence>
<name>A0A0N4W557_HAEPC</name>